<accession>A0ABN9R7S8</accession>
<evidence type="ECO:0000313" key="8">
    <source>
        <dbReference type="Proteomes" id="UP001189429"/>
    </source>
</evidence>
<feature type="non-terminal residue" evidence="7">
    <location>
        <position position="1"/>
    </location>
</feature>
<feature type="domain" description="MsrB" evidence="6">
    <location>
        <begin position="49"/>
        <end position="185"/>
    </location>
</feature>
<comment type="similarity">
    <text evidence="1">Belongs to the MsrB Met sulfoxide reductase family.</text>
</comment>
<dbReference type="PROSITE" id="PS51790">
    <property type="entry name" value="MSRB"/>
    <property type="match status" value="1"/>
</dbReference>
<dbReference type="Proteomes" id="UP001189429">
    <property type="component" value="Unassembled WGS sequence"/>
</dbReference>
<evidence type="ECO:0000259" key="6">
    <source>
        <dbReference type="PROSITE" id="PS51790"/>
    </source>
</evidence>
<dbReference type="EC" id="1.8.4.12" evidence="2"/>
<feature type="compositionally biased region" description="Basic residues" evidence="5">
    <location>
        <begin position="1"/>
        <end position="17"/>
    </location>
</feature>
<dbReference type="Pfam" id="PF01641">
    <property type="entry name" value="SelR"/>
    <property type="match status" value="1"/>
</dbReference>
<evidence type="ECO:0000256" key="2">
    <source>
        <dbReference type="ARBA" id="ARBA00012499"/>
    </source>
</evidence>
<dbReference type="PANTHER" id="PTHR10173">
    <property type="entry name" value="METHIONINE SULFOXIDE REDUCTASE"/>
    <property type="match status" value="1"/>
</dbReference>
<proteinExistence type="inferred from homology"/>
<evidence type="ECO:0000256" key="4">
    <source>
        <dbReference type="ARBA" id="ARBA00048488"/>
    </source>
</evidence>
<evidence type="ECO:0000313" key="7">
    <source>
        <dbReference type="EMBL" id="CAK0813298.1"/>
    </source>
</evidence>
<evidence type="ECO:0000256" key="5">
    <source>
        <dbReference type="SAM" id="MobiDB-lite"/>
    </source>
</evidence>
<feature type="region of interest" description="Disordered" evidence="5">
    <location>
        <begin position="1"/>
        <end position="25"/>
    </location>
</feature>
<dbReference type="Gene3D" id="2.170.150.20">
    <property type="entry name" value="Peptide methionine sulfoxide reductase"/>
    <property type="match status" value="1"/>
</dbReference>
<reference evidence="7" key="1">
    <citation type="submission" date="2023-10" db="EMBL/GenBank/DDBJ databases">
        <authorList>
            <person name="Chen Y."/>
            <person name="Shah S."/>
            <person name="Dougan E. K."/>
            <person name="Thang M."/>
            <person name="Chan C."/>
        </authorList>
    </citation>
    <scope>NUCLEOTIDE SEQUENCE [LARGE SCALE GENOMIC DNA]</scope>
</reference>
<evidence type="ECO:0000256" key="3">
    <source>
        <dbReference type="ARBA" id="ARBA00023002"/>
    </source>
</evidence>
<keyword evidence="8" id="KW-1185">Reference proteome</keyword>
<comment type="caution">
    <text evidence="7">The sequence shown here is derived from an EMBL/GenBank/DDBJ whole genome shotgun (WGS) entry which is preliminary data.</text>
</comment>
<dbReference type="SUPFAM" id="SSF51316">
    <property type="entry name" value="Mss4-like"/>
    <property type="match status" value="1"/>
</dbReference>
<keyword evidence="3" id="KW-0560">Oxidoreductase</keyword>
<evidence type="ECO:0000256" key="1">
    <source>
        <dbReference type="ARBA" id="ARBA00007174"/>
    </source>
</evidence>
<dbReference type="InterPro" id="IPR011057">
    <property type="entry name" value="Mss4-like_sf"/>
</dbReference>
<organism evidence="7 8">
    <name type="scientific">Prorocentrum cordatum</name>
    <dbReference type="NCBI Taxonomy" id="2364126"/>
    <lineage>
        <taxon>Eukaryota</taxon>
        <taxon>Sar</taxon>
        <taxon>Alveolata</taxon>
        <taxon>Dinophyceae</taxon>
        <taxon>Prorocentrales</taxon>
        <taxon>Prorocentraceae</taxon>
        <taxon>Prorocentrum</taxon>
    </lineage>
</organism>
<protein>
    <recommendedName>
        <fullName evidence="2">peptide-methionine (R)-S-oxide reductase</fullName>
        <ecNumber evidence="2">1.8.4.12</ecNumber>
    </recommendedName>
</protein>
<dbReference type="PANTHER" id="PTHR10173:SF52">
    <property type="entry name" value="METHIONINE-R-SULFOXIDE REDUCTASE B1"/>
    <property type="match status" value="1"/>
</dbReference>
<dbReference type="InterPro" id="IPR002579">
    <property type="entry name" value="Met_Sox_Rdtase_MsrB_dom"/>
</dbReference>
<dbReference type="InterPro" id="IPR028427">
    <property type="entry name" value="Met_Sox_Rdtase_MsrB"/>
</dbReference>
<gene>
    <name evidence="7" type="ORF">PCOR1329_LOCUS17290</name>
</gene>
<dbReference type="EMBL" id="CAUYUJ010005346">
    <property type="protein sequence ID" value="CAK0813298.1"/>
    <property type="molecule type" value="Genomic_DNA"/>
</dbReference>
<sequence length="216" mass="23142">AGRRGGRGGRLARRRRAGGGCAGGDRASSIAILSEFVEPSDVDDRLMTRDDFQKGMARLNKFQTSLAIQGKLEPSGSGRTLNGYSWDTTEPGVYASVVSAKPLFSSAAKYDSGTGWASFWAPIDASSVVERICPRDKRTKPKEQWRVEVLDRASMTKVGYVFPDGPEPSGKRYRINAGVMAFVPSATPPKADVAQARAGWSFEAAAEDAAPAVPAR</sequence>
<name>A0ABN9R7S8_9DINO</name>
<comment type="catalytic activity">
    <reaction evidence="4">
        <text>L-methionyl-[protein] + [thioredoxin]-disulfide + H2O = L-methionyl-(R)-S-oxide-[protein] + [thioredoxin]-dithiol</text>
        <dbReference type="Rhea" id="RHEA:24164"/>
        <dbReference type="Rhea" id="RHEA-COMP:10698"/>
        <dbReference type="Rhea" id="RHEA-COMP:10700"/>
        <dbReference type="Rhea" id="RHEA-COMP:12313"/>
        <dbReference type="Rhea" id="RHEA-COMP:12314"/>
        <dbReference type="ChEBI" id="CHEBI:15377"/>
        <dbReference type="ChEBI" id="CHEBI:16044"/>
        <dbReference type="ChEBI" id="CHEBI:29950"/>
        <dbReference type="ChEBI" id="CHEBI:45764"/>
        <dbReference type="ChEBI" id="CHEBI:50058"/>
        <dbReference type="EC" id="1.8.4.12"/>
    </reaction>
</comment>